<reference evidence="3" key="2">
    <citation type="submission" date="2015-01" db="EMBL/GenBank/DDBJ databases">
        <title>Evolutionary Origins and Diversification of the Mycorrhizal Mutualists.</title>
        <authorList>
            <consortium name="DOE Joint Genome Institute"/>
            <consortium name="Mycorrhizal Genomics Consortium"/>
            <person name="Kohler A."/>
            <person name="Kuo A."/>
            <person name="Nagy L.G."/>
            <person name="Floudas D."/>
            <person name="Copeland A."/>
            <person name="Barry K.W."/>
            <person name="Cichocki N."/>
            <person name="Veneault-Fourrey C."/>
            <person name="LaButti K."/>
            <person name="Lindquist E.A."/>
            <person name="Lipzen A."/>
            <person name="Lundell T."/>
            <person name="Morin E."/>
            <person name="Murat C."/>
            <person name="Riley R."/>
            <person name="Ohm R."/>
            <person name="Sun H."/>
            <person name="Tunlid A."/>
            <person name="Henrissat B."/>
            <person name="Grigoriev I.V."/>
            <person name="Hibbett D.S."/>
            <person name="Martin F."/>
        </authorList>
    </citation>
    <scope>NUCLEOTIDE SEQUENCE [LARGE SCALE GENOMIC DNA]</scope>
    <source>
        <strain evidence="3">441</strain>
    </source>
</reference>
<dbReference type="HOGENOM" id="CLU_051717_0_0_1"/>
<feature type="transmembrane region" description="Helical" evidence="1">
    <location>
        <begin position="167"/>
        <end position="186"/>
    </location>
</feature>
<keyword evidence="3" id="KW-1185">Reference proteome</keyword>
<keyword evidence="1" id="KW-0472">Membrane</keyword>
<organism evidence="2 3">
    <name type="scientific">Pisolithus microcarpus 441</name>
    <dbReference type="NCBI Taxonomy" id="765257"/>
    <lineage>
        <taxon>Eukaryota</taxon>
        <taxon>Fungi</taxon>
        <taxon>Dikarya</taxon>
        <taxon>Basidiomycota</taxon>
        <taxon>Agaricomycotina</taxon>
        <taxon>Agaricomycetes</taxon>
        <taxon>Agaricomycetidae</taxon>
        <taxon>Boletales</taxon>
        <taxon>Sclerodermatineae</taxon>
        <taxon>Pisolithaceae</taxon>
        <taxon>Pisolithus</taxon>
    </lineage>
</organism>
<feature type="transmembrane region" description="Helical" evidence="1">
    <location>
        <begin position="12"/>
        <end position="34"/>
    </location>
</feature>
<evidence type="ECO:0000256" key="1">
    <source>
        <dbReference type="SAM" id="Phobius"/>
    </source>
</evidence>
<dbReference type="EMBL" id="KN833712">
    <property type="protein sequence ID" value="KIK24989.1"/>
    <property type="molecule type" value="Genomic_DNA"/>
</dbReference>
<proteinExistence type="predicted"/>
<accession>A0A0C9ZGA2</accession>
<feature type="transmembrane region" description="Helical" evidence="1">
    <location>
        <begin position="89"/>
        <end position="109"/>
    </location>
</feature>
<protein>
    <submittedName>
        <fullName evidence="2">Uncharacterized protein</fullName>
    </submittedName>
</protein>
<gene>
    <name evidence="2" type="ORF">PISMIDRAFT_677790</name>
</gene>
<evidence type="ECO:0000313" key="3">
    <source>
        <dbReference type="Proteomes" id="UP000054018"/>
    </source>
</evidence>
<dbReference type="OrthoDB" id="72269at2759"/>
<name>A0A0C9ZGA2_9AGAM</name>
<feature type="transmembrane region" description="Helical" evidence="1">
    <location>
        <begin position="192"/>
        <end position="212"/>
    </location>
</feature>
<feature type="transmembrane region" description="Helical" evidence="1">
    <location>
        <begin position="224"/>
        <end position="246"/>
    </location>
</feature>
<dbReference type="AlphaFoldDB" id="A0A0C9ZGA2"/>
<feature type="transmembrane region" description="Helical" evidence="1">
    <location>
        <begin position="121"/>
        <end position="146"/>
    </location>
</feature>
<keyword evidence="1" id="KW-1133">Transmembrane helix</keyword>
<sequence>MALQLVVTRFLLPAVIFLGLAATAVHFLFLNGVIQSRVNEKLEPICFSPFEVSSSPLRLAYTGYEEVDKTLCGVCMFFHAIMAPFHRPLLAETLAGFSASIAFLFAEAARDQRPFFMAMPAVFGVLMQTMSFGLIMPLYSLLFVIAGTGVRSGSGSRFKINQANAEALLFAVLVGYIVPTVCMVLFEDAIVTAIWQIFPITMGVLGFAHRLIRSPSRYIESGHYTVQATFALVFVGSAVVHILYVWPLFNETATLQRLFLPYVGPDDPAAYPLIDNIAGFFKWDFTLGVVSTFALFLWFADDLLQCIAIAVWCIATTIVLGPGAAISSVLMWREEKLNRFDRTAKEKAQ</sequence>
<feature type="transmembrane region" description="Helical" evidence="1">
    <location>
        <begin position="307"/>
        <end position="332"/>
    </location>
</feature>
<reference evidence="2 3" key="1">
    <citation type="submission" date="2014-04" db="EMBL/GenBank/DDBJ databases">
        <authorList>
            <consortium name="DOE Joint Genome Institute"/>
            <person name="Kuo A."/>
            <person name="Kohler A."/>
            <person name="Costa M.D."/>
            <person name="Nagy L.G."/>
            <person name="Floudas D."/>
            <person name="Copeland A."/>
            <person name="Barry K.W."/>
            <person name="Cichocki N."/>
            <person name="Veneault-Fourrey C."/>
            <person name="LaButti K."/>
            <person name="Lindquist E.A."/>
            <person name="Lipzen A."/>
            <person name="Lundell T."/>
            <person name="Morin E."/>
            <person name="Murat C."/>
            <person name="Sun H."/>
            <person name="Tunlid A."/>
            <person name="Henrissat B."/>
            <person name="Grigoriev I.V."/>
            <person name="Hibbett D.S."/>
            <person name="Martin F."/>
            <person name="Nordberg H.P."/>
            <person name="Cantor M.N."/>
            <person name="Hua S.X."/>
        </authorList>
    </citation>
    <scope>NUCLEOTIDE SEQUENCE [LARGE SCALE GENOMIC DNA]</scope>
    <source>
        <strain evidence="2 3">441</strain>
    </source>
</reference>
<evidence type="ECO:0000313" key="2">
    <source>
        <dbReference type="EMBL" id="KIK24989.1"/>
    </source>
</evidence>
<dbReference type="STRING" id="765257.A0A0C9ZGA2"/>
<dbReference type="Proteomes" id="UP000054018">
    <property type="component" value="Unassembled WGS sequence"/>
</dbReference>
<keyword evidence="1" id="KW-0812">Transmembrane</keyword>